<feature type="transmembrane region" description="Helical" evidence="10">
    <location>
        <begin position="21"/>
        <end position="41"/>
    </location>
</feature>
<feature type="transmembrane region" description="Helical" evidence="10">
    <location>
        <begin position="164"/>
        <end position="182"/>
    </location>
</feature>
<feature type="transmembrane region" description="Helical" evidence="10">
    <location>
        <begin position="257"/>
        <end position="286"/>
    </location>
</feature>
<keyword evidence="6" id="KW-0645">Protease</keyword>
<dbReference type="InterPro" id="IPR036640">
    <property type="entry name" value="ABC1_TM_sf"/>
</dbReference>
<dbReference type="PROSITE" id="PS50929">
    <property type="entry name" value="ABC_TM1F"/>
    <property type="match status" value="1"/>
</dbReference>
<keyword evidence="4 10" id="KW-0812">Transmembrane</keyword>
<dbReference type="Gene3D" id="1.20.1560.10">
    <property type="entry name" value="ABC transporter type 1, transmembrane domain"/>
    <property type="match status" value="1"/>
</dbReference>
<accession>A0A844FGL6</accession>
<dbReference type="AlphaFoldDB" id="A0A844FGL6"/>
<dbReference type="FunFam" id="3.40.50.300:FF:000299">
    <property type="entry name" value="ABC transporter ATP-binding protein/permease"/>
    <property type="match status" value="1"/>
</dbReference>
<dbReference type="InterPro" id="IPR027417">
    <property type="entry name" value="P-loop_NTPase"/>
</dbReference>
<dbReference type="InterPro" id="IPR039421">
    <property type="entry name" value="Type_1_exporter"/>
</dbReference>
<dbReference type="PANTHER" id="PTHR43394">
    <property type="entry name" value="ATP-DEPENDENT PERMEASE MDL1, MITOCHONDRIAL"/>
    <property type="match status" value="1"/>
</dbReference>
<dbReference type="EMBL" id="VULR01000005">
    <property type="protein sequence ID" value="MSS43124.1"/>
    <property type="molecule type" value="Genomic_DNA"/>
</dbReference>
<dbReference type="GO" id="GO:0015421">
    <property type="term" value="F:ABC-type oligopeptide transporter activity"/>
    <property type="evidence" value="ECO:0007669"/>
    <property type="project" value="TreeGrafter"/>
</dbReference>
<evidence type="ECO:0000259" key="12">
    <source>
        <dbReference type="PROSITE" id="PS50929"/>
    </source>
</evidence>
<evidence type="ECO:0000313" key="14">
    <source>
        <dbReference type="Proteomes" id="UP000462760"/>
    </source>
</evidence>
<dbReference type="PANTHER" id="PTHR43394:SF1">
    <property type="entry name" value="ATP-BINDING CASSETTE SUB-FAMILY B MEMBER 10, MITOCHONDRIAL"/>
    <property type="match status" value="1"/>
</dbReference>
<dbReference type="SUPFAM" id="SSF52540">
    <property type="entry name" value="P-loop containing nucleoside triphosphate hydrolases"/>
    <property type="match status" value="1"/>
</dbReference>
<organism evidence="13 14">
    <name type="scientific">Anaerosalibacter bizertensis</name>
    <dbReference type="NCBI Taxonomy" id="932217"/>
    <lineage>
        <taxon>Bacteria</taxon>
        <taxon>Bacillati</taxon>
        <taxon>Bacillota</taxon>
        <taxon>Tissierellia</taxon>
        <taxon>Tissierellales</taxon>
        <taxon>Sporanaerobacteraceae</taxon>
        <taxon>Anaerosalibacter</taxon>
    </lineage>
</organism>
<evidence type="ECO:0000256" key="8">
    <source>
        <dbReference type="ARBA" id="ARBA00022989"/>
    </source>
</evidence>
<evidence type="ECO:0000256" key="4">
    <source>
        <dbReference type="ARBA" id="ARBA00022692"/>
    </source>
</evidence>
<keyword evidence="6" id="KW-0788">Thiol protease</keyword>
<evidence type="ECO:0000256" key="3">
    <source>
        <dbReference type="ARBA" id="ARBA00022475"/>
    </source>
</evidence>
<dbReference type="Proteomes" id="UP000462760">
    <property type="component" value="Unassembled WGS sequence"/>
</dbReference>
<dbReference type="Pfam" id="PF00005">
    <property type="entry name" value="ABC_tran"/>
    <property type="match status" value="1"/>
</dbReference>
<keyword evidence="6" id="KW-0378">Hydrolase</keyword>
<dbReference type="GO" id="GO:0016887">
    <property type="term" value="F:ATP hydrolysis activity"/>
    <property type="evidence" value="ECO:0007669"/>
    <property type="project" value="InterPro"/>
</dbReference>
<protein>
    <submittedName>
        <fullName evidence="13">ABC transporter ATP-binding protein</fullName>
    </submittedName>
</protein>
<feature type="transmembrane region" description="Helical" evidence="10">
    <location>
        <begin position="132"/>
        <end position="158"/>
    </location>
</feature>
<dbReference type="GO" id="GO:0008234">
    <property type="term" value="F:cysteine-type peptidase activity"/>
    <property type="evidence" value="ECO:0007669"/>
    <property type="project" value="UniProtKB-KW"/>
</dbReference>
<evidence type="ECO:0000256" key="6">
    <source>
        <dbReference type="ARBA" id="ARBA00022807"/>
    </source>
</evidence>
<keyword evidence="8 10" id="KW-1133">Transmembrane helix</keyword>
<dbReference type="SUPFAM" id="SSF90123">
    <property type="entry name" value="ABC transporter transmembrane region"/>
    <property type="match status" value="1"/>
</dbReference>
<keyword evidence="3" id="KW-1003">Cell membrane</keyword>
<evidence type="ECO:0000256" key="1">
    <source>
        <dbReference type="ARBA" id="ARBA00004651"/>
    </source>
</evidence>
<dbReference type="InterPro" id="IPR003593">
    <property type="entry name" value="AAA+_ATPase"/>
</dbReference>
<feature type="domain" description="ABC transporter" evidence="11">
    <location>
        <begin position="342"/>
        <end position="576"/>
    </location>
</feature>
<gene>
    <name evidence="13" type="ORF">FYJ27_05165</name>
</gene>
<comment type="caution">
    <text evidence="13">The sequence shown here is derived from an EMBL/GenBank/DDBJ whole genome shotgun (WGS) entry which is preliminary data.</text>
</comment>
<comment type="subcellular location">
    <subcellularLocation>
        <location evidence="1">Cell membrane</location>
        <topology evidence="1">Multi-pass membrane protein</topology>
    </subcellularLocation>
</comment>
<dbReference type="InterPro" id="IPR011527">
    <property type="entry name" value="ABC1_TM_dom"/>
</dbReference>
<evidence type="ECO:0000256" key="10">
    <source>
        <dbReference type="SAM" id="Phobius"/>
    </source>
</evidence>
<dbReference type="SMART" id="SM00382">
    <property type="entry name" value="AAA"/>
    <property type="match status" value="1"/>
</dbReference>
<dbReference type="GO" id="GO:0005886">
    <property type="term" value="C:plasma membrane"/>
    <property type="evidence" value="ECO:0007669"/>
    <property type="project" value="UniProtKB-SubCell"/>
</dbReference>
<dbReference type="Gene3D" id="3.40.50.300">
    <property type="entry name" value="P-loop containing nucleotide triphosphate hydrolases"/>
    <property type="match status" value="1"/>
</dbReference>
<sequence length="583" mass="64425">MNQLKNKIVSNSIKTTFKDKFIYIIFLAIAIIVGILMQLIPPQILKNIIDNNISKGIYDNLWKLSCYYLLAVVLGGVADFFREYMMAIVGQNILLNVRLNMAKKLSELPISYFSNNAVGEIMSRFTSDVDAVGTLFTSGLIGMLSDGLKAVGIIISIYFLSPTLALYMMILVPIIYLIARFFKHNTFKAQMEARRAVGHMNGFVQEIFNGIRTIKIFGMENQLISDFQKPLNQNIEAVHKTSTLDSIFPCLMQILRAIIIAITVVIAAPSGLGALGISIGSVAAAVDLISRMLAPIEAIAVEFQTIQEALSGFQRINDFGNEEEEHKTELLLDKKVLGPLPITINNVTFAYDNSKNIVENISFDIEPGTKVALVGRTGAGKSTILNLVAGLYKPNQGGIKIGDFDPFEMPADMRRRTIGIVSQSFPIYDGTIREAITLYDESITEEEVIIAAKTVGLHEDIVKLSKGYDTIIGEREMKLSHGQYQLLALACALVCNPPILLLDEVTSGLDSITEAKIFKALKEISKDRTILTISHRISGIIDADKVVMLENGRIVEIGTPQELAGKDGWYAKYNQIEKLGWKM</sequence>
<evidence type="ECO:0000259" key="11">
    <source>
        <dbReference type="PROSITE" id="PS50893"/>
    </source>
</evidence>
<dbReference type="OrthoDB" id="9770415at2"/>
<evidence type="ECO:0000256" key="5">
    <source>
        <dbReference type="ARBA" id="ARBA00022741"/>
    </source>
</evidence>
<name>A0A844FGL6_9FIRM</name>
<evidence type="ECO:0000256" key="9">
    <source>
        <dbReference type="ARBA" id="ARBA00023136"/>
    </source>
</evidence>
<keyword evidence="5" id="KW-0547">Nucleotide-binding</keyword>
<proteinExistence type="predicted"/>
<feature type="domain" description="ABC transmembrane type-1" evidence="12">
    <location>
        <begin position="25"/>
        <end position="308"/>
    </location>
</feature>
<dbReference type="InterPro" id="IPR003439">
    <property type="entry name" value="ABC_transporter-like_ATP-bd"/>
</dbReference>
<feature type="transmembrane region" description="Helical" evidence="10">
    <location>
        <begin position="61"/>
        <end position="81"/>
    </location>
</feature>
<dbReference type="GO" id="GO:0005524">
    <property type="term" value="F:ATP binding"/>
    <property type="evidence" value="ECO:0007669"/>
    <property type="project" value="UniProtKB-KW"/>
</dbReference>
<dbReference type="PROSITE" id="PS50893">
    <property type="entry name" value="ABC_TRANSPORTER_2"/>
    <property type="match status" value="1"/>
</dbReference>
<keyword evidence="7 13" id="KW-0067">ATP-binding</keyword>
<dbReference type="CDD" id="cd18544">
    <property type="entry name" value="ABC_6TM_TmrA_like"/>
    <property type="match status" value="1"/>
</dbReference>
<keyword evidence="2" id="KW-0813">Transport</keyword>
<evidence type="ECO:0000256" key="2">
    <source>
        <dbReference type="ARBA" id="ARBA00022448"/>
    </source>
</evidence>
<evidence type="ECO:0000256" key="7">
    <source>
        <dbReference type="ARBA" id="ARBA00022840"/>
    </source>
</evidence>
<reference evidence="13 14" key="1">
    <citation type="submission" date="2019-08" db="EMBL/GenBank/DDBJ databases">
        <title>In-depth cultivation of the pig gut microbiome towards novel bacterial diversity and tailored functional studies.</title>
        <authorList>
            <person name="Wylensek D."/>
            <person name="Hitch T.C.A."/>
            <person name="Clavel T."/>
        </authorList>
    </citation>
    <scope>NUCLEOTIDE SEQUENCE [LARGE SCALE GENOMIC DNA]</scope>
    <source>
        <strain evidence="13 14">Med78-601-WT-4W-RMD-3</strain>
    </source>
</reference>
<dbReference type="Pfam" id="PF00664">
    <property type="entry name" value="ABC_membrane"/>
    <property type="match status" value="1"/>
</dbReference>
<keyword evidence="9 10" id="KW-0472">Membrane</keyword>
<evidence type="ECO:0000313" key="13">
    <source>
        <dbReference type="EMBL" id="MSS43124.1"/>
    </source>
</evidence>